<accession>A0A1M5P7T1</accession>
<feature type="transmembrane region" description="Helical" evidence="1">
    <location>
        <begin position="15"/>
        <end position="44"/>
    </location>
</feature>
<sequence>MSVSNRVPEGLKGPLGLASLCVMILGLVLGYIFTMIGVTLFFDLNGLQGLSNSESVVVLVTGLVCIVVGYAGWRGFMGFAY</sequence>
<keyword evidence="1" id="KW-1133">Transmembrane helix</keyword>
<dbReference type="AlphaFoldDB" id="A0A1M5P7T1"/>
<name>A0A1M5P7T1_9EURY</name>
<keyword evidence="1" id="KW-0812">Transmembrane</keyword>
<evidence type="ECO:0000313" key="3">
    <source>
        <dbReference type="Proteomes" id="UP000184357"/>
    </source>
</evidence>
<dbReference type="RefSeq" id="WP_073308068.1">
    <property type="nucleotide sequence ID" value="NZ_FQWV01000003.1"/>
</dbReference>
<protein>
    <submittedName>
        <fullName evidence="2">Uncharacterized protein</fullName>
    </submittedName>
</protein>
<evidence type="ECO:0000256" key="1">
    <source>
        <dbReference type="SAM" id="Phobius"/>
    </source>
</evidence>
<dbReference type="Proteomes" id="UP000184357">
    <property type="component" value="Unassembled WGS sequence"/>
</dbReference>
<evidence type="ECO:0000313" key="2">
    <source>
        <dbReference type="EMBL" id="SHG97812.1"/>
    </source>
</evidence>
<keyword evidence="1" id="KW-0472">Membrane</keyword>
<organism evidence="2 3">
    <name type="scientific">Halobaculum gomorrense</name>
    <dbReference type="NCBI Taxonomy" id="43928"/>
    <lineage>
        <taxon>Archaea</taxon>
        <taxon>Methanobacteriati</taxon>
        <taxon>Methanobacteriota</taxon>
        <taxon>Stenosarchaea group</taxon>
        <taxon>Halobacteria</taxon>
        <taxon>Halobacteriales</taxon>
        <taxon>Haloferacaceae</taxon>
        <taxon>Halobaculum</taxon>
    </lineage>
</organism>
<feature type="transmembrane region" description="Helical" evidence="1">
    <location>
        <begin position="56"/>
        <end position="73"/>
    </location>
</feature>
<proteinExistence type="predicted"/>
<dbReference type="STRING" id="43928.SAMN05443636_1490"/>
<keyword evidence="3" id="KW-1185">Reference proteome</keyword>
<gene>
    <name evidence="2" type="ORF">SAMN05443636_1490</name>
</gene>
<reference evidence="2 3" key="1">
    <citation type="submission" date="2016-11" db="EMBL/GenBank/DDBJ databases">
        <authorList>
            <person name="Jaros S."/>
            <person name="Januszkiewicz K."/>
            <person name="Wedrychowicz H."/>
        </authorList>
    </citation>
    <scope>NUCLEOTIDE SEQUENCE [LARGE SCALE GENOMIC DNA]</scope>
    <source>
        <strain evidence="2 3">DSM 9297</strain>
    </source>
</reference>
<dbReference type="EMBL" id="FQWV01000003">
    <property type="protein sequence ID" value="SHG97812.1"/>
    <property type="molecule type" value="Genomic_DNA"/>
</dbReference>
<dbReference type="OrthoDB" id="346079at2157"/>